<keyword evidence="2" id="KW-1185">Reference proteome</keyword>
<gene>
    <name evidence="1" type="ORF">D1345_09450</name>
</gene>
<dbReference type="RefSeq" id="WP_118267416.1">
    <property type="nucleotide sequence ID" value="NZ_CP031968.1"/>
</dbReference>
<dbReference type="AlphaFoldDB" id="A0AAD0RRD5"/>
<sequence>MGILAFQAMQFAFKVHANQRRKYTNNPYTDHLAEVAGIVAAVVEPPNLDSLVATAWLHDCVEDQAIKLGDLMRLFGAEVACGVMLLSDLETGTRAERKAASRLRLTEAPWWVQTIKVADMISNTSSIVEHDPKFAAVYLEEKRLLLDVLTKADQRLVEMARNQINIGDAT</sequence>
<dbReference type="Proteomes" id="UP000259465">
    <property type="component" value="Chromosome"/>
</dbReference>
<dbReference type="PANTHER" id="PTHR46246:SF1">
    <property type="entry name" value="GUANOSINE-3',5'-BIS(DIPHOSPHATE) 3'-PYROPHOSPHOHYDROLASE MESH1"/>
    <property type="match status" value="1"/>
</dbReference>
<proteinExistence type="predicted"/>
<evidence type="ECO:0000313" key="2">
    <source>
        <dbReference type="Proteomes" id="UP000259465"/>
    </source>
</evidence>
<dbReference type="KEGG" id="crz:D1345_09450"/>
<dbReference type="InterPro" id="IPR052194">
    <property type="entry name" value="MESH1"/>
</dbReference>
<accession>A0AAD0RRD5</accession>
<dbReference type="SUPFAM" id="SSF109604">
    <property type="entry name" value="HD-domain/PDEase-like"/>
    <property type="match status" value="1"/>
</dbReference>
<name>A0AAD0RRD5_9NEIS</name>
<evidence type="ECO:0000313" key="1">
    <source>
        <dbReference type="EMBL" id="AXT46398.1"/>
    </source>
</evidence>
<organism evidence="1 2">
    <name type="scientific">Chromobacterium rhizoryzae</name>
    <dbReference type="NCBI Taxonomy" id="1778675"/>
    <lineage>
        <taxon>Bacteria</taxon>
        <taxon>Pseudomonadati</taxon>
        <taxon>Pseudomonadota</taxon>
        <taxon>Betaproteobacteria</taxon>
        <taxon>Neisseriales</taxon>
        <taxon>Chromobacteriaceae</taxon>
        <taxon>Chromobacterium</taxon>
    </lineage>
</organism>
<dbReference type="GO" id="GO:0008893">
    <property type="term" value="F:guanosine-3',5'-bis(diphosphate) 3'-diphosphatase activity"/>
    <property type="evidence" value="ECO:0007669"/>
    <property type="project" value="TreeGrafter"/>
</dbReference>
<dbReference type="EMBL" id="CP031968">
    <property type="protein sequence ID" value="AXT46398.1"/>
    <property type="molecule type" value="Genomic_DNA"/>
</dbReference>
<dbReference type="PANTHER" id="PTHR46246">
    <property type="entry name" value="GUANOSINE-3',5'-BIS(DIPHOSPHATE) 3'-PYROPHOSPHOHYDROLASE MESH1"/>
    <property type="match status" value="1"/>
</dbReference>
<reference evidence="1 2" key="1">
    <citation type="submission" date="2018-08" db="EMBL/GenBank/DDBJ databases">
        <title>Complete genome sequence of JP2-74.</title>
        <authorList>
            <person name="Wu L."/>
        </authorList>
    </citation>
    <scope>NUCLEOTIDE SEQUENCE [LARGE SCALE GENOMIC DNA]</scope>
    <source>
        <strain evidence="1 2">JP2-74</strain>
    </source>
</reference>
<protein>
    <submittedName>
        <fullName evidence="1">Bifunctional (P)ppGpp synthetase/guanosine-3',5'-bis(Diphosphate) 3'-pyrophosphohydrolase</fullName>
    </submittedName>
</protein>
<dbReference type="Pfam" id="PF13328">
    <property type="entry name" value="HD_4"/>
    <property type="match status" value="1"/>
</dbReference>
<dbReference type="Gene3D" id="1.10.3210.10">
    <property type="entry name" value="Hypothetical protein af1432"/>
    <property type="match status" value="1"/>
</dbReference>